<sequence length="330" mass="36966">MKIFAEKLAKGDEVRVIAPSRSLKIISADNISYAVKVLESLGLKVTFGKHVNEEDTFQSSSISSRIEDLHDAFHDKNVKAILAVIGGSNANQLLKYIDYDLIKSNPKIFCGFSDITALQNAIYHKTGLVTYSGPQFSSFAMKKGFEYTRDFFKKIFFDSSPIHLTVSETWSNDAWFSDQENRIFHVNEGYWIIHPGDATGTIVGGNLSTIQLLHGTAYMPSFKNTVLFLEADSITEGACVFEFDRDLQSLIHQPYFDQVKALIIGRFEQKFSMDLEKLTLIINSKQELNDIPVIANADFGHTTPIFTFPIGGLCVLKSNQTSVTINLIEH</sequence>
<dbReference type="Pfam" id="PF02016">
    <property type="entry name" value="Peptidase_S66"/>
    <property type="match status" value="1"/>
</dbReference>
<dbReference type="AlphaFoldDB" id="A0A1W6N3Z1"/>
<dbReference type="KEGG" id="naf:GQ61_03705"/>
<dbReference type="Gene3D" id="3.40.50.10740">
    <property type="entry name" value="Class I glutamine amidotransferase-like"/>
    <property type="match status" value="1"/>
</dbReference>
<evidence type="ECO:0000259" key="4">
    <source>
        <dbReference type="Pfam" id="PF02016"/>
    </source>
</evidence>
<dbReference type="PANTHER" id="PTHR30237">
    <property type="entry name" value="MURAMOYLTETRAPEPTIDE CARBOXYPEPTIDASE"/>
    <property type="match status" value="1"/>
</dbReference>
<evidence type="ECO:0000256" key="2">
    <source>
        <dbReference type="ARBA" id="ARBA00022801"/>
    </source>
</evidence>
<evidence type="ECO:0000256" key="1">
    <source>
        <dbReference type="ARBA" id="ARBA00010233"/>
    </source>
</evidence>
<dbReference type="InterPro" id="IPR027478">
    <property type="entry name" value="LdcA_N"/>
</dbReference>
<evidence type="ECO:0000256" key="3">
    <source>
        <dbReference type="PIRSR" id="PIRSR028757-1"/>
    </source>
</evidence>
<proteinExistence type="inferred from homology"/>
<accession>A0A1W6N3Z1</accession>
<keyword evidence="2" id="KW-0378">Hydrolase</keyword>
<feature type="active site" description="Charge relay system" evidence="3">
    <location>
        <position position="230"/>
    </location>
</feature>
<dbReference type="Gene3D" id="3.50.30.60">
    <property type="entry name" value="LD-carboxypeptidase A C-terminal domain-like"/>
    <property type="match status" value="1"/>
</dbReference>
<evidence type="ECO:0000313" key="6">
    <source>
        <dbReference type="EMBL" id="ARN84564.1"/>
    </source>
</evidence>
<dbReference type="InterPro" id="IPR003507">
    <property type="entry name" value="S66_fam"/>
</dbReference>
<dbReference type="InterPro" id="IPR029062">
    <property type="entry name" value="Class_I_gatase-like"/>
</dbReference>
<dbReference type="InterPro" id="IPR040921">
    <property type="entry name" value="Peptidase_S66C"/>
</dbReference>
<reference evidence="6 7" key="1">
    <citation type="submission" date="2014-06" db="EMBL/GenBank/DDBJ databases">
        <title>The genome of the endonuclear symbiont Nucleicultrix amoebiphila.</title>
        <authorList>
            <person name="Schulz F."/>
            <person name="Horn M."/>
        </authorList>
    </citation>
    <scope>NUCLEOTIDE SEQUENCE [LARGE SCALE GENOMIC DNA]</scope>
    <source>
        <strain evidence="6 7">FS5</strain>
    </source>
</reference>
<dbReference type="InterPro" id="IPR040449">
    <property type="entry name" value="Peptidase_S66_N"/>
</dbReference>
<evidence type="ECO:0000259" key="5">
    <source>
        <dbReference type="Pfam" id="PF17676"/>
    </source>
</evidence>
<feature type="active site" description="Nucleophile" evidence="3">
    <location>
        <position position="113"/>
    </location>
</feature>
<feature type="domain" description="LD-carboxypeptidase C-terminal" evidence="5">
    <location>
        <begin position="199"/>
        <end position="314"/>
    </location>
</feature>
<comment type="similarity">
    <text evidence="1">Belongs to the peptidase S66 family.</text>
</comment>
<dbReference type="Proteomes" id="UP000237351">
    <property type="component" value="Chromosome"/>
</dbReference>
<feature type="active site" description="Charge relay system" evidence="3">
    <location>
        <position position="301"/>
    </location>
</feature>
<dbReference type="STRING" id="1414854.GQ61_03705"/>
<dbReference type="CDD" id="cd07062">
    <property type="entry name" value="Peptidase_S66_mccF_like"/>
    <property type="match status" value="1"/>
</dbReference>
<dbReference type="InterPro" id="IPR027461">
    <property type="entry name" value="Carboxypeptidase_A_C_sf"/>
</dbReference>
<organism evidence="6 7">
    <name type="scientific">Candidatus Nucleicultrix amoebiphila FS5</name>
    <dbReference type="NCBI Taxonomy" id="1414854"/>
    <lineage>
        <taxon>Bacteria</taxon>
        <taxon>Pseudomonadati</taxon>
        <taxon>Pseudomonadota</taxon>
        <taxon>Alphaproteobacteria</taxon>
        <taxon>Holosporales</taxon>
        <taxon>Candidatus Nucleicultricaceae</taxon>
        <taxon>Candidatus Nucleicultrix</taxon>
    </lineage>
</organism>
<feature type="domain" description="LD-carboxypeptidase N-terminal" evidence="4">
    <location>
        <begin position="14"/>
        <end position="133"/>
    </location>
</feature>
<gene>
    <name evidence="6" type="ORF">GQ61_03705</name>
</gene>
<name>A0A1W6N3Z1_9PROT</name>
<keyword evidence="7" id="KW-1185">Reference proteome</keyword>
<dbReference type="EMBL" id="CP008743">
    <property type="protein sequence ID" value="ARN84564.1"/>
    <property type="molecule type" value="Genomic_DNA"/>
</dbReference>
<dbReference type="PIRSF" id="PIRSF028757">
    <property type="entry name" value="LD-carboxypeptidase"/>
    <property type="match status" value="1"/>
</dbReference>
<protein>
    <submittedName>
        <fullName evidence="6">Peptidase S66</fullName>
    </submittedName>
</protein>
<dbReference type="GO" id="GO:0016787">
    <property type="term" value="F:hydrolase activity"/>
    <property type="evidence" value="ECO:0007669"/>
    <property type="project" value="UniProtKB-KW"/>
</dbReference>
<dbReference type="SUPFAM" id="SSF141986">
    <property type="entry name" value="LD-carboxypeptidase A C-terminal domain-like"/>
    <property type="match status" value="1"/>
</dbReference>
<dbReference type="Pfam" id="PF17676">
    <property type="entry name" value="Peptidase_S66C"/>
    <property type="match status" value="1"/>
</dbReference>
<dbReference type="SUPFAM" id="SSF52317">
    <property type="entry name" value="Class I glutamine amidotransferase-like"/>
    <property type="match status" value="1"/>
</dbReference>
<dbReference type="PANTHER" id="PTHR30237:SF6">
    <property type="entry name" value="CARBOXYPEPTIDASE YOCD-RELATED"/>
    <property type="match status" value="1"/>
</dbReference>
<evidence type="ECO:0000313" key="7">
    <source>
        <dbReference type="Proteomes" id="UP000237351"/>
    </source>
</evidence>